<dbReference type="InterPro" id="IPR036388">
    <property type="entry name" value="WH-like_DNA-bd_sf"/>
</dbReference>
<dbReference type="GO" id="GO:0051707">
    <property type="term" value="P:response to other organism"/>
    <property type="evidence" value="ECO:0007669"/>
    <property type="project" value="UniProtKB-ARBA"/>
</dbReference>
<evidence type="ECO:0000256" key="4">
    <source>
        <dbReference type="ARBA" id="ARBA00022840"/>
    </source>
</evidence>
<evidence type="ECO:0000259" key="5">
    <source>
        <dbReference type="Pfam" id="PF00931"/>
    </source>
</evidence>
<dbReference type="FunFam" id="1.10.8.430:FF:000003">
    <property type="entry name" value="Probable disease resistance protein At5g66910"/>
    <property type="match status" value="1"/>
</dbReference>
<evidence type="ECO:0000313" key="9">
    <source>
        <dbReference type="Proteomes" id="UP001558713"/>
    </source>
</evidence>
<dbReference type="GO" id="GO:0005524">
    <property type="term" value="F:ATP binding"/>
    <property type="evidence" value="ECO:0007669"/>
    <property type="project" value="UniProtKB-KW"/>
</dbReference>
<dbReference type="FunFam" id="3.40.50.300:FF:001091">
    <property type="entry name" value="Probable disease resistance protein At1g61300"/>
    <property type="match status" value="1"/>
</dbReference>
<feature type="domain" description="Disease resistance R13L4/SHOC-2-like LRR" evidence="7">
    <location>
        <begin position="553"/>
        <end position="873"/>
    </location>
</feature>
<dbReference type="GO" id="GO:0006952">
    <property type="term" value="P:defense response"/>
    <property type="evidence" value="ECO:0007669"/>
    <property type="project" value="UniProtKB-KW"/>
</dbReference>
<dbReference type="InterPro" id="IPR002182">
    <property type="entry name" value="NB-ARC"/>
</dbReference>
<evidence type="ECO:0000256" key="3">
    <source>
        <dbReference type="ARBA" id="ARBA00022821"/>
    </source>
</evidence>
<evidence type="ECO:0000313" key="8">
    <source>
        <dbReference type="EMBL" id="KAL1204491.1"/>
    </source>
</evidence>
<dbReference type="SUPFAM" id="SSF52540">
    <property type="entry name" value="P-loop containing nucleoside triphosphate hydrolases"/>
    <property type="match status" value="1"/>
</dbReference>
<dbReference type="Gene3D" id="1.10.8.430">
    <property type="entry name" value="Helical domain of apoptotic protease-activating factors"/>
    <property type="match status" value="1"/>
</dbReference>
<protein>
    <submittedName>
        <fullName evidence="8">Disease resistance protein</fullName>
    </submittedName>
</protein>
<comment type="caution">
    <text evidence="8">The sequence shown here is derived from an EMBL/GenBank/DDBJ whole genome shotgun (WGS) entry which is preliminary data.</text>
</comment>
<dbReference type="Pfam" id="PF18052">
    <property type="entry name" value="Rx_N"/>
    <property type="match status" value="1"/>
</dbReference>
<keyword evidence="2" id="KW-0547">Nucleotide-binding</keyword>
<name>A0ABD1ACG8_CARAN</name>
<dbReference type="Pfam" id="PF00931">
    <property type="entry name" value="NB-ARC"/>
    <property type="match status" value="1"/>
</dbReference>
<dbReference type="InterPro" id="IPR032675">
    <property type="entry name" value="LRR_dom_sf"/>
</dbReference>
<dbReference type="InterPro" id="IPR042197">
    <property type="entry name" value="Apaf_helical"/>
</dbReference>
<dbReference type="Proteomes" id="UP001558713">
    <property type="component" value="Unassembled WGS sequence"/>
</dbReference>
<evidence type="ECO:0000256" key="2">
    <source>
        <dbReference type="ARBA" id="ARBA00022741"/>
    </source>
</evidence>
<dbReference type="EMBL" id="JBANAX010000535">
    <property type="protein sequence ID" value="KAL1204491.1"/>
    <property type="molecule type" value="Genomic_DNA"/>
</dbReference>
<dbReference type="InterPro" id="IPR038005">
    <property type="entry name" value="RX-like_CC"/>
</dbReference>
<accession>A0ABD1ACG8</accession>
<dbReference type="PANTHER" id="PTHR36766">
    <property type="entry name" value="PLANT BROAD-SPECTRUM MILDEW RESISTANCE PROTEIN RPW8"/>
    <property type="match status" value="1"/>
</dbReference>
<dbReference type="FunFam" id="1.10.10.10:FF:000322">
    <property type="entry name" value="Probable disease resistance protein At1g63360"/>
    <property type="match status" value="1"/>
</dbReference>
<feature type="domain" description="Disease resistance N-terminal" evidence="6">
    <location>
        <begin position="6"/>
        <end position="93"/>
    </location>
</feature>
<dbReference type="SUPFAM" id="SSF52058">
    <property type="entry name" value="L domain-like"/>
    <property type="match status" value="1"/>
</dbReference>
<dbReference type="Gene3D" id="1.10.10.10">
    <property type="entry name" value="Winged helix-like DNA-binding domain superfamily/Winged helix DNA-binding domain"/>
    <property type="match status" value="1"/>
</dbReference>
<reference evidence="8 9" key="1">
    <citation type="submission" date="2024-04" db="EMBL/GenBank/DDBJ databases">
        <title>Genome assembly C_amara_ONT_v2.</title>
        <authorList>
            <person name="Yant L."/>
            <person name="Moore C."/>
            <person name="Slenker M."/>
        </authorList>
    </citation>
    <scope>NUCLEOTIDE SEQUENCE [LARGE SCALE GENOMIC DNA]</scope>
    <source>
        <tissue evidence="8">Leaf</tissue>
    </source>
</reference>
<proteinExistence type="predicted"/>
<evidence type="ECO:0000256" key="1">
    <source>
        <dbReference type="ARBA" id="ARBA00022737"/>
    </source>
</evidence>
<gene>
    <name evidence="8" type="ORF">V5N11_017811</name>
</gene>
<keyword evidence="1" id="KW-0677">Repeat</keyword>
<dbReference type="Pfam" id="PF23598">
    <property type="entry name" value="LRR_14"/>
    <property type="match status" value="1"/>
</dbReference>
<feature type="domain" description="NB-ARC" evidence="5">
    <location>
        <begin position="168"/>
        <end position="341"/>
    </location>
</feature>
<dbReference type="PANTHER" id="PTHR36766:SF40">
    <property type="entry name" value="DISEASE RESISTANCE PROTEIN RGA3"/>
    <property type="match status" value="1"/>
</dbReference>
<dbReference type="CDD" id="cd14798">
    <property type="entry name" value="RX-CC_like"/>
    <property type="match status" value="1"/>
</dbReference>
<dbReference type="Gene3D" id="1.20.5.4130">
    <property type="match status" value="1"/>
</dbReference>
<evidence type="ECO:0000259" key="7">
    <source>
        <dbReference type="Pfam" id="PF23598"/>
    </source>
</evidence>
<dbReference type="Gene3D" id="3.40.50.300">
    <property type="entry name" value="P-loop containing nucleotide triphosphate hydrolases"/>
    <property type="match status" value="1"/>
</dbReference>
<dbReference type="Gene3D" id="3.80.10.10">
    <property type="entry name" value="Ribonuclease Inhibitor"/>
    <property type="match status" value="1"/>
</dbReference>
<keyword evidence="3" id="KW-0611">Plant defense</keyword>
<dbReference type="AlphaFoldDB" id="A0ABD1ACG8"/>
<organism evidence="8 9">
    <name type="scientific">Cardamine amara subsp. amara</name>
    <dbReference type="NCBI Taxonomy" id="228776"/>
    <lineage>
        <taxon>Eukaryota</taxon>
        <taxon>Viridiplantae</taxon>
        <taxon>Streptophyta</taxon>
        <taxon>Embryophyta</taxon>
        <taxon>Tracheophyta</taxon>
        <taxon>Spermatophyta</taxon>
        <taxon>Magnoliopsida</taxon>
        <taxon>eudicotyledons</taxon>
        <taxon>Gunneridae</taxon>
        <taxon>Pentapetalae</taxon>
        <taxon>rosids</taxon>
        <taxon>malvids</taxon>
        <taxon>Brassicales</taxon>
        <taxon>Brassicaceae</taxon>
        <taxon>Cardamineae</taxon>
        <taxon>Cardamine</taxon>
    </lineage>
</organism>
<evidence type="ECO:0000259" key="6">
    <source>
        <dbReference type="Pfam" id="PF18052"/>
    </source>
</evidence>
<dbReference type="PRINTS" id="PR00364">
    <property type="entry name" value="DISEASERSIST"/>
</dbReference>
<dbReference type="InterPro" id="IPR027417">
    <property type="entry name" value="P-loop_NTPase"/>
</dbReference>
<keyword evidence="4" id="KW-0067">ATP-binding</keyword>
<sequence length="952" mass="110014">MAETLLSFGVQKLWDFLVRESDRLKGVAEHLTELKSDLNLLRSFLKDADAKRNASDLVRNCVEEIKEIVFDTEDIIQTFLLKEELSKTSGIKKRMRRLSCLIVDRLEIASDMGGISKRISKVIRDMQSFGVQQMIVDGGEYSHPLQERQREMRKTYPNNNENNLVGLEKNVKKLVGYLVEEDIIQVVSITGMGGIGKTTLARQVFNHEMVKNHFDGVAWVCISQQFTAKDVWKTILQKLSSNYDEQRDSNMSEDELQEKLSRLLETSKSLIVLDDMWKEGDWDRIKHVFPSKKGYWKLLLTSRNERVGLRADPTCVTFKPECLTIEESLTLFRSIAFPRKDTAEYKVDVDMEEMGKQMIKHCGGLPLAVKVLGGLLAAQHTLSEWERVYANIGSHLAGTSSFNDEDSSSVYYVLSLSFEELPSYLKHCFLYLAHVPEDYPINVETLSYLLAADEIPRTSYYDGASIREVTNGYIEELVRRNMVIAERDTRTSRFERFQLHDMMREVCLRKAKEDKFVYINDTANSQSPCESRRIAVHRLDESYDPKGMIKNPKLRSLLFFCFAKGMMPSDLLFTRLKLLRVLNLSYAKLEGGKLPSSIGKLIHLRYLSLYMAEVTNLPSSMRNLKQLLYLNLLVSSSSPLHMPNNVLNEMRELRYLYLPRVIDDKVKMELDNLVNLETLENFSTEHCSVRDLHRMTRLDRLSIKVNGGCTMETLFSSLSELRHLDGGCTMETLSSSLSELRHLDNLIIIGYTNVEEGFVLDCVHLKHLKLNKIYMPRLPDEQHFPSHLTTLSLEKCRLEEDPMPILENLLQLKEVGLYNESFSGRRMVCSVGGFPQLQKLWLWGLEEWEEWIVEEGSMPLLHTLSIWNCEKWEEWIVEEGSMPLLHTLEIGYCHKLKELPDGLRFITSLKELIIETVHLEFKEKLLRGGEDFYKVEHIPLLKIKLKGESYFD</sequence>
<dbReference type="InterPro" id="IPR055414">
    <property type="entry name" value="LRR_R13L4/SHOC2-like"/>
</dbReference>
<dbReference type="InterPro" id="IPR041118">
    <property type="entry name" value="Rx_N"/>
</dbReference>
<keyword evidence="9" id="KW-1185">Reference proteome</keyword>